<evidence type="ECO:0000256" key="1">
    <source>
        <dbReference type="ARBA" id="ARBA00022729"/>
    </source>
</evidence>
<dbReference type="InterPro" id="IPR011889">
    <property type="entry name" value="Liste_lipo_26"/>
</dbReference>
<dbReference type="EMBL" id="FOKQ01000005">
    <property type="protein sequence ID" value="SFB97631.1"/>
    <property type="molecule type" value="Genomic_DNA"/>
</dbReference>
<evidence type="ECO:0000313" key="3">
    <source>
        <dbReference type="EMBL" id="SFB97631.1"/>
    </source>
</evidence>
<feature type="chain" id="PRO_5038981474" evidence="2">
    <location>
        <begin position="20"/>
        <end position="564"/>
    </location>
</feature>
<dbReference type="InterPro" id="IPR050328">
    <property type="entry name" value="Dev_Immune_Receptor"/>
</dbReference>
<dbReference type="Proteomes" id="UP000182192">
    <property type="component" value="Unassembled WGS sequence"/>
</dbReference>
<dbReference type="InterPro" id="IPR013783">
    <property type="entry name" value="Ig-like_fold"/>
</dbReference>
<dbReference type="PANTHER" id="PTHR24373">
    <property type="entry name" value="SLIT RELATED LEUCINE-RICH REPEAT NEURONAL PROTEIN"/>
    <property type="match status" value="1"/>
</dbReference>
<gene>
    <name evidence="3" type="ORF">SAMN02910406_00946</name>
</gene>
<dbReference type="RefSeq" id="WP_074960419.1">
    <property type="nucleotide sequence ID" value="NZ_FOKQ01000005.1"/>
</dbReference>
<protein>
    <submittedName>
        <fullName evidence="3">Surface protein</fullName>
    </submittedName>
</protein>
<proteinExistence type="predicted"/>
<dbReference type="Gene3D" id="3.80.10.10">
    <property type="entry name" value="Ribonuclease Inhibitor"/>
    <property type="match status" value="2"/>
</dbReference>
<dbReference type="NCBIfam" id="TIGR02167">
    <property type="entry name" value="Liste_lipo_26"/>
    <property type="match status" value="10"/>
</dbReference>
<dbReference type="PANTHER" id="PTHR24373:SF275">
    <property type="entry name" value="TIR DOMAIN-CONTAINING PROTEIN"/>
    <property type="match status" value="1"/>
</dbReference>
<dbReference type="InterPro" id="IPR036116">
    <property type="entry name" value="FN3_sf"/>
</dbReference>
<dbReference type="InterPro" id="IPR005046">
    <property type="entry name" value="DUF285"/>
</dbReference>
<dbReference type="InterPro" id="IPR032675">
    <property type="entry name" value="LRR_dom_sf"/>
</dbReference>
<dbReference type="SUPFAM" id="SSF52058">
    <property type="entry name" value="L domain-like"/>
    <property type="match status" value="1"/>
</dbReference>
<reference evidence="3 4" key="1">
    <citation type="submission" date="2016-10" db="EMBL/GenBank/DDBJ databases">
        <authorList>
            <person name="de Groot N.N."/>
        </authorList>
    </citation>
    <scope>NUCLEOTIDE SEQUENCE [LARGE SCALE GENOMIC DNA]</scope>
    <source>
        <strain evidence="3 4">AR67</strain>
    </source>
</reference>
<evidence type="ECO:0000256" key="2">
    <source>
        <dbReference type="SAM" id="SignalP"/>
    </source>
</evidence>
<accession>A0A1I1FEA3</accession>
<dbReference type="OrthoDB" id="1819527at2"/>
<evidence type="ECO:0000313" key="4">
    <source>
        <dbReference type="Proteomes" id="UP000182192"/>
    </source>
</evidence>
<feature type="signal peptide" evidence="2">
    <location>
        <begin position="1"/>
        <end position="19"/>
    </location>
</feature>
<dbReference type="AlphaFoldDB" id="A0A1I1FEA3"/>
<sequence length="564" mass="62266">MQKKRILAAVMSLCMVAGAVSYGAPVISNTITAQAETCAEGCYSFDVLTGTLTLMDEVNGDAIRDFIFKENVKTIVASEGTILPEDCRNLFYNYINCTSIDLSKADTINVVRMENMFACCSSLTSLDISGFDTSNVETMYFMFAECSSLASLDVSGFDTSNVISMCGMFDGCSSLTSLDVGRFDTSKVENMCSMFEGCSSLTSLDVSGFDTSKVEDMGGMFENCSSLTALDVSGFDTSKVTAMYDMFYGCSNLTSLDLSRFDTSKVRFMEDMFRDCSSLTELDLSSFDTSNVYTNIFVSADGVSVYGMNGMFAGCSNLTALDLSNFDTGNVTNFSDMFRDCSSLTELDLSSFDTSKIYPDFYTYLWENSLGISGYSMNGMFAGCSNLNSLDLRSFDTSNIIDFTDMFSDCNELRYIILGENFKNVPEEAHLINGDDWVKVGDLAKTSSGDGEYAIIENEGSNEYVRFVYKYEPTYPTNIKVEYSKEYHQVRFTWDKVEGADRYGIAVYLAGKWRVQTQTLTNTTYTSPKNLTPGKSYRVAIAARVNGKWDTANAIKHSGTVTIK</sequence>
<dbReference type="Pfam" id="PF03382">
    <property type="entry name" value="DUF285"/>
    <property type="match status" value="3"/>
</dbReference>
<organism evidence="3 4">
    <name type="scientific">Ruminococcus albus</name>
    <dbReference type="NCBI Taxonomy" id="1264"/>
    <lineage>
        <taxon>Bacteria</taxon>
        <taxon>Bacillati</taxon>
        <taxon>Bacillota</taxon>
        <taxon>Clostridia</taxon>
        <taxon>Eubacteriales</taxon>
        <taxon>Oscillospiraceae</taxon>
        <taxon>Ruminococcus</taxon>
    </lineage>
</organism>
<dbReference type="SUPFAM" id="SSF49265">
    <property type="entry name" value="Fibronectin type III"/>
    <property type="match status" value="1"/>
</dbReference>
<dbReference type="Gene3D" id="2.60.40.10">
    <property type="entry name" value="Immunoglobulins"/>
    <property type="match status" value="1"/>
</dbReference>
<name>A0A1I1FEA3_RUMAL</name>
<keyword evidence="1 2" id="KW-0732">Signal</keyword>